<protein>
    <recommendedName>
        <fullName evidence="8">rRNA adenine N(6)-methyltransferase</fullName>
        <ecNumber evidence="8">2.1.1.-</ecNumber>
    </recommendedName>
</protein>
<dbReference type="InterPro" id="IPR020598">
    <property type="entry name" value="rRNA_Ade_methylase_Trfase_N"/>
</dbReference>
<dbReference type="Gene3D" id="1.10.8.480">
    <property type="match status" value="1"/>
</dbReference>
<comment type="similarity">
    <text evidence="6 7 8">Belongs to the class I-like SAM-binding methyltransferase superfamily. rRNA adenine N(6)-methyltransferase family.</text>
</comment>
<dbReference type="GO" id="GO:0003723">
    <property type="term" value="F:RNA binding"/>
    <property type="evidence" value="ECO:0007669"/>
    <property type="project" value="UniProtKB-UniRule"/>
</dbReference>
<keyword evidence="5 7" id="KW-0694">RNA-binding</keyword>
<keyword evidence="2 7" id="KW-0489">Methyltransferase</keyword>
<dbReference type="Pfam" id="PF00398">
    <property type="entry name" value="RrnaAD"/>
    <property type="match status" value="1"/>
</dbReference>
<dbReference type="GO" id="GO:0000179">
    <property type="term" value="F:rRNA (adenine-N6,N6-)-dimethyltransferase activity"/>
    <property type="evidence" value="ECO:0007669"/>
    <property type="project" value="UniProtKB-UniRule"/>
</dbReference>
<dbReference type="InterPro" id="IPR020596">
    <property type="entry name" value="rRNA_Ade_Mease_Trfase_CS"/>
</dbReference>
<keyword evidence="12" id="KW-1185">Reference proteome</keyword>
<dbReference type="Gene3D" id="3.40.50.150">
    <property type="entry name" value="Vaccinia Virus protein VP39"/>
    <property type="match status" value="1"/>
</dbReference>
<accession>A0AAV1HXD1</accession>
<dbReference type="NCBIfam" id="TIGR00755">
    <property type="entry name" value="ksgA"/>
    <property type="match status" value="1"/>
</dbReference>
<dbReference type="InterPro" id="IPR001737">
    <property type="entry name" value="KsgA/Erm"/>
</dbReference>
<feature type="binding site" evidence="7">
    <location>
        <position position="39"/>
    </location>
    <ligand>
        <name>S-adenosyl-L-methionine</name>
        <dbReference type="ChEBI" id="CHEBI:59789"/>
    </ligand>
</feature>
<evidence type="ECO:0000313" key="12">
    <source>
        <dbReference type="Proteomes" id="UP001314263"/>
    </source>
</evidence>
<dbReference type="InterPro" id="IPR029063">
    <property type="entry name" value="SAM-dependent_MTases_sf"/>
</dbReference>
<name>A0AAV1HXD1_9CHLO</name>
<evidence type="ECO:0000256" key="9">
    <source>
        <dbReference type="SAM" id="MobiDB-lite"/>
    </source>
</evidence>
<keyword evidence="3 7" id="KW-0808">Transferase</keyword>
<sequence length="369" mass="40876">MANNGLRAAAGRVGKRASKQGAGGMSGMEFLKSKGQHILKNPLVVQSIVDKAAVKSTDVVLEIGPGTGNLTMKLLERARRVIAVEVDPRMVLELQRRVQGTQYASHLQIIQGDVMKQGLPFFDICVANIPYQISSPLTFKLLSHRPAFRAAVIMFQHEFAMRLVAKPGDSLYCRLAVNTQLLARVSHLLKVGRNNFRPPPKVDSSVVRIEPRSPPPAVNFKEWDGLIRVCFGRKNKTLGAIFHQSSTLAMLEENYRMRNAMLGAHPEAGSGVVKHNSSFAKEESAGPAPMDVMAQDATEEEDDVDEDIVMADTEQKGRRRGKHTEEFKQLVEGILQQHKFSLLRSAKLSLDDFLRLLACFNEKGIHFAS</sequence>
<gene>
    <name evidence="11" type="primary">DIM1A</name>
    <name evidence="11" type="ORF">CVIRNUC_001911</name>
</gene>
<dbReference type="PROSITE" id="PS01131">
    <property type="entry name" value="RRNA_A_DIMETH"/>
    <property type="match status" value="1"/>
</dbReference>
<feature type="binding site" evidence="7">
    <location>
        <position position="64"/>
    </location>
    <ligand>
        <name>S-adenosyl-L-methionine</name>
        <dbReference type="ChEBI" id="CHEBI:59789"/>
    </ligand>
</feature>
<evidence type="ECO:0000256" key="5">
    <source>
        <dbReference type="ARBA" id="ARBA00022884"/>
    </source>
</evidence>
<keyword evidence="4 7" id="KW-0949">S-adenosyl-L-methionine</keyword>
<dbReference type="PROSITE" id="PS51689">
    <property type="entry name" value="SAM_RNA_A_N6_MT"/>
    <property type="match status" value="1"/>
</dbReference>
<dbReference type="PANTHER" id="PTHR11727">
    <property type="entry name" value="DIMETHYLADENOSINE TRANSFERASE"/>
    <property type="match status" value="1"/>
</dbReference>
<proteinExistence type="inferred from homology"/>
<feature type="binding site" evidence="7">
    <location>
        <position position="128"/>
    </location>
    <ligand>
        <name>S-adenosyl-L-methionine</name>
        <dbReference type="ChEBI" id="CHEBI:59789"/>
    </ligand>
</feature>
<evidence type="ECO:0000256" key="1">
    <source>
        <dbReference type="ARBA" id="ARBA00022552"/>
    </source>
</evidence>
<dbReference type="FunFam" id="3.40.50.150:FF:000007">
    <property type="entry name" value="rRNA adenine N(6)-methyltransferase"/>
    <property type="match status" value="1"/>
</dbReference>
<dbReference type="EC" id="2.1.1.-" evidence="8"/>
<dbReference type="AlphaFoldDB" id="A0AAV1HXD1"/>
<evidence type="ECO:0000313" key="11">
    <source>
        <dbReference type="EMBL" id="CAK0749453.1"/>
    </source>
</evidence>
<reference evidence="11 12" key="1">
    <citation type="submission" date="2023-10" db="EMBL/GenBank/DDBJ databases">
        <authorList>
            <person name="Maclean D."/>
            <person name="Macfadyen A."/>
        </authorList>
    </citation>
    <scope>NUCLEOTIDE SEQUENCE [LARGE SCALE GENOMIC DNA]</scope>
</reference>
<feature type="binding site" evidence="7">
    <location>
        <position position="85"/>
    </location>
    <ligand>
        <name>S-adenosyl-L-methionine</name>
        <dbReference type="ChEBI" id="CHEBI:59789"/>
    </ligand>
</feature>
<dbReference type="SMART" id="SM00650">
    <property type="entry name" value="rADc"/>
    <property type="match status" value="1"/>
</dbReference>
<feature type="region of interest" description="Disordered" evidence="9">
    <location>
        <begin position="1"/>
        <end position="25"/>
    </location>
</feature>
<feature type="binding site" evidence="7">
    <location>
        <position position="37"/>
    </location>
    <ligand>
        <name>S-adenosyl-L-methionine</name>
        <dbReference type="ChEBI" id="CHEBI:59789"/>
    </ligand>
</feature>
<evidence type="ECO:0000256" key="3">
    <source>
        <dbReference type="ARBA" id="ARBA00022679"/>
    </source>
</evidence>
<dbReference type="CDD" id="cd02440">
    <property type="entry name" value="AdoMet_MTases"/>
    <property type="match status" value="1"/>
</dbReference>
<evidence type="ECO:0000256" key="8">
    <source>
        <dbReference type="RuleBase" id="RU362106"/>
    </source>
</evidence>
<dbReference type="Proteomes" id="UP001314263">
    <property type="component" value="Unassembled WGS sequence"/>
</dbReference>
<evidence type="ECO:0000256" key="7">
    <source>
        <dbReference type="PROSITE-ProRule" id="PRU01026"/>
    </source>
</evidence>
<evidence type="ECO:0000256" key="2">
    <source>
        <dbReference type="ARBA" id="ARBA00022603"/>
    </source>
</evidence>
<feature type="domain" description="Ribosomal RNA adenine methylase transferase N-terminal" evidence="10">
    <location>
        <begin position="44"/>
        <end position="213"/>
    </location>
</feature>
<keyword evidence="1 8" id="KW-0698">rRNA processing</keyword>
<dbReference type="InterPro" id="IPR011530">
    <property type="entry name" value="rRNA_adenine_dimethylase"/>
</dbReference>
<feature type="binding site" evidence="7">
    <location>
        <position position="113"/>
    </location>
    <ligand>
        <name>S-adenosyl-L-methionine</name>
        <dbReference type="ChEBI" id="CHEBI:59789"/>
    </ligand>
</feature>
<dbReference type="SUPFAM" id="SSF53335">
    <property type="entry name" value="S-adenosyl-L-methionine-dependent methyltransferases"/>
    <property type="match status" value="1"/>
</dbReference>
<evidence type="ECO:0000259" key="10">
    <source>
        <dbReference type="SMART" id="SM00650"/>
    </source>
</evidence>
<evidence type="ECO:0000256" key="4">
    <source>
        <dbReference type="ARBA" id="ARBA00022691"/>
    </source>
</evidence>
<organism evidence="11 12">
    <name type="scientific">Coccomyxa viridis</name>
    <dbReference type="NCBI Taxonomy" id="1274662"/>
    <lineage>
        <taxon>Eukaryota</taxon>
        <taxon>Viridiplantae</taxon>
        <taxon>Chlorophyta</taxon>
        <taxon>core chlorophytes</taxon>
        <taxon>Trebouxiophyceae</taxon>
        <taxon>Trebouxiophyceae incertae sedis</taxon>
        <taxon>Coccomyxaceae</taxon>
        <taxon>Coccomyxa</taxon>
    </lineage>
</organism>
<dbReference type="EMBL" id="CAUYUE010000003">
    <property type="protein sequence ID" value="CAK0749453.1"/>
    <property type="molecule type" value="Genomic_DNA"/>
</dbReference>
<evidence type="ECO:0000256" key="6">
    <source>
        <dbReference type="ARBA" id="ARBA00061109"/>
    </source>
</evidence>
<comment type="caution">
    <text evidence="11">The sequence shown here is derived from an EMBL/GenBank/DDBJ whole genome shotgun (WGS) entry which is preliminary data.</text>
</comment>
<dbReference type="PANTHER" id="PTHR11727:SF7">
    <property type="entry name" value="DIMETHYLADENOSINE TRANSFERASE-RELATED"/>
    <property type="match status" value="1"/>
</dbReference>